<organism evidence="1 2">
    <name type="scientific">Schistosoma margrebowiei</name>
    <dbReference type="NCBI Taxonomy" id="48269"/>
    <lineage>
        <taxon>Eukaryota</taxon>
        <taxon>Metazoa</taxon>
        <taxon>Spiralia</taxon>
        <taxon>Lophotrochozoa</taxon>
        <taxon>Platyhelminthes</taxon>
        <taxon>Trematoda</taxon>
        <taxon>Digenea</taxon>
        <taxon>Strigeidida</taxon>
        <taxon>Schistosomatoidea</taxon>
        <taxon>Schistosomatidae</taxon>
        <taxon>Schistosoma</taxon>
    </lineage>
</organism>
<evidence type="ECO:0000313" key="2">
    <source>
        <dbReference type="Proteomes" id="UP000277204"/>
    </source>
</evidence>
<dbReference type="Proteomes" id="UP000277204">
    <property type="component" value="Unassembled WGS sequence"/>
</dbReference>
<dbReference type="EMBL" id="UZAI01002781">
    <property type="protein sequence ID" value="VDO74596.1"/>
    <property type="molecule type" value="Genomic_DNA"/>
</dbReference>
<sequence length="194" mass="22016">MQLDDLDFADDLALLSFTHPHQQMQVKTTTVAAALEAVGLNIHMGNRKILKYNTENTKPITFGGEALEHVQTFTYSIIDKCGESDVDLKSIIGKPKTAFLQLKNICNSKQLSVNQYPSHNLQCERQHSQLYCKELKLAKPLQPSSRKYKYLSTIIYSRYSVSIVDRILSVTAYRGREQPRSQLKRKLGKDVVIG</sequence>
<name>A0A183LTF0_9TREM</name>
<proteinExistence type="predicted"/>
<evidence type="ECO:0000313" key="1">
    <source>
        <dbReference type="EMBL" id="VDO74596.1"/>
    </source>
</evidence>
<gene>
    <name evidence="1" type="ORF">SMRZ_LOCUS7075</name>
</gene>
<accession>A0A183LTF0</accession>
<keyword evidence="2" id="KW-1185">Reference proteome</keyword>
<dbReference type="AlphaFoldDB" id="A0A183LTF0"/>
<protein>
    <submittedName>
        <fullName evidence="1">Uncharacterized protein</fullName>
    </submittedName>
</protein>
<reference evidence="1 2" key="1">
    <citation type="submission" date="2018-11" db="EMBL/GenBank/DDBJ databases">
        <authorList>
            <consortium name="Pathogen Informatics"/>
        </authorList>
    </citation>
    <scope>NUCLEOTIDE SEQUENCE [LARGE SCALE GENOMIC DNA]</scope>
    <source>
        <strain evidence="1 2">Zambia</strain>
    </source>
</reference>